<feature type="chain" id="PRO_5021721966" evidence="1">
    <location>
        <begin position="27"/>
        <end position="295"/>
    </location>
</feature>
<dbReference type="GO" id="GO:0006508">
    <property type="term" value="P:proteolysis"/>
    <property type="evidence" value="ECO:0007669"/>
    <property type="project" value="UniProtKB-KW"/>
</dbReference>
<feature type="domain" description="SGNH hydrolase-type esterase" evidence="2">
    <location>
        <begin position="137"/>
        <end position="251"/>
    </location>
</feature>
<dbReference type="Proteomes" id="UP000317648">
    <property type="component" value="Chromosome"/>
</dbReference>
<evidence type="ECO:0000313" key="4">
    <source>
        <dbReference type="Proteomes" id="UP000317648"/>
    </source>
</evidence>
<dbReference type="PANTHER" id="PTHR30383:SF26">
    <property type="entry name" value="SGNH HYDROLASE-TYPE ESTERASE DOMAIN-CONTAINING PROTEIN"/>
    <property type="match status" value="1"/>
</dbReference>
<reference evidence="3 4" key="1">
    <citation type="submission" date="2019-02" db="EMBL/GenBank/DDBJ databases">
        <title>Deep-cultivation of Planctomycetes and their phenomic and genomic characterization uncovers novel biology.</title>
        <authorList>
            <person name="Wiegand S."/>
            <person name="Jogler M."/>
            <person name="Boedeker C."/>
            <person name="Pinto D."/>
            <person name="Vollmers J."/>
            <person name="Rivas-Marin E."/>
            <person name="Kohn T."/>
            <person name="Peeters S.H."/>
            <person name="Heuer A."/>
            <person name="Rast P."/>
            <person name="Oberbeckmann S."/>
            <person name="Bunk B."/>
            <person name="Jeske O."/>
            <person name="Meyerdierks A."/>
            <person name="Storesund J.E."/>
            <person name="Kallscheuer N."/>
            <person name="Luecker S."/>
            <person name="Lage O.M."/>
            <person name="Pohl T."/>
            <person name="Merkel B.J."/>
            <person name="Hornburger P."/>
            <person name="Mueller R.-W."/>
            <person name="Bruemmer F."/>
            <person name="Labrenz M."/>
            <person name="Spormann A.M."/>
            <person name="Op den Camp H."/>
            <person name="Overmann J."/>
            <person name="Amann R."/>
            <person name="Jetten M.S.M."/>
            <person name="Mascher T."/>
            <person name="Medema M.H."/>
            <person name="Devos D.P."/>
            <person name="Kaster A.-K."/>
            <person name="Ovreas L."/>
            <person name="Rohde M."/>
            <person name="Galperin M.Y."/>
            <person name="Jogler C."/>
        </authorList>
    </citation>
    <scope>NUCLEOTIDE SEQUENCE [LARGE SCALE GENOMIC DNA]</scope>
    <source>
        <strain evidence="3 4">Pla85_3_4</strain>
    </source>
</reference>
<dbReference type="InterPro" id="IPR051532">
    <property type="entry name" value="Ester_Hydrolysis_Enzymes"/>
</dbReference>
<keyword evidence="4" id="KW-1185">Reference proteome</keyword>
<evidence type="ECO:0000259" key="2">
    <source>
        <dbReference type="Pfam" id="PF13472"/>
    </source>
</evidence>
<proteinExistence type="predicted"/>
<dbReference type="InterPro" id="IPR036514">
    <property type="entry name" value="SGNH_hydro_sf"/>
</dbReference>
<dbReference type="OrthoDB" id="2501743at2"/>
<keyword evidence="3" id="KW-0378">Hydrolase</keyword>
<organism evidence="3 4">
    <name type="scientific">Lignipirellula cremea</name>
    <dbReference type="NCBI Taxonomy" id="2528010"/>
    <lineage>
        <taxon>Bacteria</taxon>
        <taxon>Pseudomonadati</taxon>
        <taxon>Planctomycetota</taxon>
        <taxon>Planctomycetia</taxon>
        <taxon>Pirellulales</taxon>
        <taxon>Pirellulaceae</taxon>
        <taxon>Lignipirellula</taxon>
    </lineage>
</organism>
<dbReference type="Gene3D" id="3.40.50.1110">
    <property type="entry name" value="SGNH hydrolase"/>
    <property type="match status" value="1"/>
</dbReference>
<evidence type="ECO:0000313" key="3">
    <source>
        <dbReference type="EMBL" id="QDU95203.1"/>
    </source>
</evidence>
<keyword evidence="3" id="KW-0645">Protease</keyword>
<sequence length="295" mass="32935" precursor="true">MMRTQVNFRSLLLAIIVIVTATHARAADPTLVSQETGPLAEDWDYAPAMRRTAATFQGREGVVLHVGGSMTIANPYGTWARSGKGKTPEDAAVLKWMHTEARDKTDGWWLCRTEVEHYRAYTSESGLKSAMLLAGGKRGLPTLAAMLQDYRPRIVTLECGIYDVEDGVSLEVYRRNMAQALDQILAAGAIPLLNTIPPFRAQRERTAQFNVALRSLAKERGLPVLDLEREILTRRPEDWFGPLMDRIHLTASDGEVGPGSEPTPENVRRSGYLLRGWLTVRKIAEIKRRVLDETP</sequence>
<evidence type="ECO:0000256" key="1">
    <source>
        <dbReference type="SAM" id="SignalP"/>
    </source>
</evidence>
<dbReference type="PANTHER" id="PTHR30383">
    <property type="entry name" value="THIOESTERASE 1/PROTEASE 1/LYSOPHOSPHOLIPASE L1"/>
    <property type="match status" value="1"/>
</dbReference>
<name>A0A518DTP2_9BACT</name>
<dbReference type="GO" id="GO:0008233">
    <property type="term" value="F:peptidase activity"/>
    <property type="evidence" value="ECO:0007669"/>
    <property type="project" value="UniProtKB-KW"/>
</dbReference>
<dbReference type="GO" id="GO:0004622">
    <property type="term" value="F:phosphatidylcholine lysophospholipase activity"/>
    <property type="evidence" value="ECO:0007669"/>
    <property type="project" value="TreeGrafter"/>
</dbReference>
<keyword evidence="1" id="KW-0732">Signal</keyword>
<dbReference type="AlphaFoldDB" id="A0A518DTP2"/>
<feature type="signal peptide" evidence="1">
    <location>
        <begin position="1"/>
        <end position="26"/>
    </location>
</feature>
<accession>A0A518DTP2</accession>
<dbReference type="RefSeq" id="WP_145053970.1">
    <property type="nucleotide sequence ID" value="NZ_CP036433.1"/>
</dbReference>
<protein>
    <submittedName>
        <fullName evidence="3">Multifunctional acyl-CoA thioesterase I and protease I and lysophospholipase L1</fullName>
    </submittedName>
</protein>
<dbReference type="EMBL" id="CP036433">
    <property type="protein sequence ID" value="QDU95203.1"/>
    <property type="molecule type" value="Genomic_DNA"/>
</dbReference>
<gene>
    <name evidence="3" type="ORF">Pla8534_30170</name>
</gene>
<dbReference type="KEGG" id="lcre:Pla8534_30170"/>
<dbReference type="Pfam" id="PF13472">
    <property type="entry name" value="Lipase_GDSL_2"/>
    <property type="match status" value="1"/>
</dbReference>
<dbReference type="SUPFAM" id="SSF52266">
    <property type="entry name" value="SGNH hydrolase"/>
    <property type="match status" value="1"/>
</dbReference>
<dbReference type="InterPro" id="IPR013830">
    <property type="entry name" value="SGNH_hydro"/>
</dbReference>